<protein>
    <submittedName>
        <fullName evidence="7">Mitochondrial import inner membrane translocase subunit Tim23</fullName>
    </submittedName>
</protein>
<proteinExistence type="predicted"/>
<keyword evidence="3 6" id="KW-1133">Transmembrane helix</keyword>
<feature type="transmembrane region" description="Helical" evidence="6">
    <location>
        <begin position="182"/>
        <end position="202"/>
    </location>
</feature>
<evidence type="ECO:0000313" key="7">
    <source>
        <dbReference type="Ensembl" id="ENSCINP00000030609.1"/>
    </source>
</evidence>
<dbReference type="PANTHER" id="PTHR15371">
    <property type="entry name" value="TIM23"/>
    <property type="match status" value="1"/>
</dbReference>
<accession>H2XLS7</accession>
<dbReference type="RefSeq" id="XP_002128228.1">
    <property type="nucleotide sequence ID" value="XM_002128192.5"/>
</dbReference>
<keyword evidence="4 6" id="KW-0472">Membrane</keyword>
<reference evidence="7" key="2">
    <citation type="journal article" date="2008" name="Genome Biol.">
        <title>Improved genome assembly and evidence-based global gene model set for the chordate Ciona intestinalis: new insight into intron and operon populations.</title>
        <authorList>
            <person name="Satou Y."/>
            <person name="Mineta K."/>
            <person name="Ogasawara M."/>
            <person name="Sasakura Y."/>
            <person name="Shoguchi E."/>
            <person name="Ueno K."/>
            <person name="Yamada L."/>
            <person name="Matsumoto J."/>
            <person name="Wasserscheid J."/>
            <person name="Dewar K."/>
            <person name="Wiley G.B."/>
            <person name="Macmil S.L."/>
            <person name="Roe B.A."/>
            <person name="Zeller R.W."/>
            <person name="Hastings K.E."/>
            <person name="Lemaire P."/>
            <person name="Lindquist E."/>
            <person name="Endo T."/>
            <person name="Hotta K."/>
            <person name="Inaba K."/>
        </authorList>
    </citation>
    <scope>NUCLEOTIDE SEQUENCE [LARGE SCALE GENOMIC DNA]</scope>
    <source>
        <strain evidence="7">wild type</strain>
    </source>
</reference>
<dbReference type="AlphaFoldDB" id="H2XLS7"/>
<gene>
    <name evidence="7" type="primary">LOC100187325</name>
</gene>
<dbReference type="InterPro" id="IPR045238">
    <property type="entry name" value="Tim23-like"/>
</dbReference>
<evidence type="ECO:0000256" key="4">
    <source>
        <dbReference type="ARBA" id="ARBA00023136"/>
    </source>
</evidence>
<organism evidence="7 8">
    <name type="scientific">Ciona intestinalis</name>
    <name type="common">Transparent sea squirt</name>
    <name type="synonym">Ascidia intestinalis</name>
    <dbReference type="NCBI Taxonomy" id="7719"/>
    <lineage>
        <taxon>Eukaryota</taxon>
        <taxon>Metazoa</taxon>
        <taxon>Chordata</taxon>
        <taxon>Tunicata</taxon>
        <taxon>Ascidiacea</taxon>
        <taxon>Phlebobranchia</taxon>
        <taxon>Cionidae</taxon>
        <taxon>Ciona</taxon>
    </lineage>
</organism>
<reference evidence="7" key="4">
    <citation type="submission" date="2025-09" db="UniProtKB">
        <authorList>
            <consortium name="Ensembl"/>
        </authorList>
    </citation>
    <scope>IDENTIFICATION</scope>
</reference>
<feature type="region of interest" description="Disordered" evidence="5">
    <location>
        <begin position="1"/>
        <end position="21"/>
    </location>
</feature>
<dbReference type="GO" id="GO:0005744">
    <property type="term" value="C:TIM23 mitochondrial import inner membrane translocase complex"/>
    <property type="evidence" value="ECO:0000318"/>
    <property type="project" value="GO_Central"/>
</dbReference>
<dbReference type="KEGG" id="cin:100187325"/>
<dbReference type="PANTHER" id="PTHR15371:SF0">
    <property type="entry name" value="SD19278P"/>
    <property type="match status" value="1"/>
</dbReference>
<keyword evidence="8" id="KW-1185">Reference proteome</keyword>
<name>H2XLS7_CIOIN</name>
<dbReference type="STRING" id="7719.ENSCINP00000030609"/>
<comment type="subcellular location">
    <subcellularLocation>
        <location evidence="1">Membrane</location>
        <topology evidence="1">Multi-pass membrane protein</topology>
    </subcellularLocation>
</comment>
<sequence length="217" mass="23189">MFGSNSGADTSGDFPSMNRSSSQVQTPYLNINPQYLTAAEEYILPEDAAATRSRAQTMFTMIGTAAVSGALIGGVESLRYSGLQWLKGKSQRMLMTSAVLKNGGQMAQKFGSVAVLYCACSIICEKTRGVDDEINTIFGGAAAGALYSLPGVFNVQNHGPQAAMEEETIGFLKKTIRRLPPVGRFFFGVGTGVALSGLLCLYRTSGPDFVREITKRT</sequence>
<dbReference type="FunCoup" id="H2XLS7">
    <property type="interactions" value="360"/>
</dbReference>
<evidence type="ECO:0000256" key="6">
    <source>
        <dbReference type="SAM" id="Phobius"/>
    </source>
</evidence>
<dbReference type="GO" id="GO:0008320">
    <property type="term" value="F:protein transmembrane transporter activity"/>
    <property type="evidence" value="ECO:0000318"/>
    <property type="project" value="GO_Central"/>
</dbReference>
<reference evidence="8" key="1">
    <citation type="journal article" date="2002" name="Science">
        <title>The draft genome of Ciona intestinalis: insights into chordate and vertebrate origins.</title>
        <authorList>
            <person name="Dehal P."/>
            <person name="Satou Y."/>
            <person name="Campbell R.K."/>
            <person name="Chapman J."/>
            <person name="Degnan B."/>
            <person name="De Tomaso A."/>
            <person name="Davidson B."/>
            <person name="Di Gregorio A."/>
            <person name="Gelpke M."/>
            <person name="Goodstein D.M."/>
            <person name="Harafuji N."/>
            <person name="Hastings K.E."/>
            <person name="Ho I."/>
            <person name="Hotta K."/>
            <person name="Huang W."/>
            <person name="Kawashima T."/>
            <person name="Lemaire P."/>
            <person name="Martinez D."/>
            <person name="Meinertzhagen I.A."/>
            <person name="Necula S."/>
            <person name="Nonaka M."/>
            <person name="Putnam N."/>
            <person name="Rash S."/>
            <person name="Saiga H."/>
            <person name="Satake M."/>
            <person name="Terry A."/>
            <person name="Yamada L."/>
            <person name="Wang H.G."/>
            <person name="Awazu S."/>
            <person name="Azumi K."/>
            <person name="Boore J."/>
            <person name="Branno M."/>
            <person name="Chin-Bow S."/>
            <person name="DeSantis R."/>
            <person name="Doyle S."/>
            <person name="Francino P."/>
            <person name="Keys D.N."/>
            <person name="Haga S."/>
            <person name="Hayashi H."/>
            <person name="Hino K."/>
            <person name="Imai K.S."/>
            <person name="Inaba K."/>
            <person name="Kano S."/>
            <person name="Kobayashi K."/>
            <person name="Kobayashi M."/>
            <person name="Lee B.I."/>
            <person name="Makabe K.W."/>
            <person name="Manohar C."/>
            <person name="Matassi G."/>
            <person name="Medina M."/>
            <person name="Mochizuki Y."/>
            <person name="Mount S."/>
            <person name="Morishita T."/>
            <person name="Miura S."/>
            <person name="Nakayama A."/>
            <person name="Nishizaka S."/>
            <person name="Nomoto H."/>
            <person name="Ohta F."/>
            <person name="Oishi K."/>
            <person name="Rigoutsos I."/>
            <person name="Sano M."/>
            <person name="Sasaki A."/>
            <person name="Sasakura Y."/>
            <person name="Shoguchi E."/>
            <person name="Shin-i T."/>
            <person name="Spagnuolo A."/>
            <person name="Stainier D."/>
            <person name="Suzuki M.M."/>
            <person name="Tassy O."/>
            <person name="Takatori N."/>
            <person name="Tokuoka M."/>
            <person name="Yagi K."/>
            <person name="Yoshizaki F."/>
            <person name="Wada S."/>
            <person name="Zhang C."/>
            <person name="Hyatt P.D."/>
            <person name="Larimer F."/>
            <person name="Detter C."/>
            <person name="Doggett N."/>
            <person name="Glavina T."/>
            <person name="Hawkins T."/>
            <person name="Richardson P."/>
            <person name="Lucas S."/>
            <person name="Kohara Y."/>
            <person name="Levine M."/>
            <person name="Satoh N."/>
            <person name="Rokhsar D.S."/>
        </authorList>
    </citation>
    <scope>NUCLEOTIDE SEQUENCE [LARGE SCALE GENOMIC DNA]</scope>
</reference>
<evidence type="ECO:0000256" key="5">
    <source>
        <dbReference type="SAM" id="MobiDB-lite"/>
    </source>
</evidence>
<dbReference type="OrthoDB" id="159299at2759"/>
<evidence type="ECO:0000256" key="1">
    <source>
        <dbReference type="ARBA" id="ARBA00004141"/>
    </source>
</evidence>
<dbReference type="HOGENOM" id="CLU_1282843_0_0_1"/>
<dbReference type="EMBL" id="EAAA01002635">
    <property type="status" value="NOT_ANNOTATED_CDS"/>
    <property type="molecule type" value="Genomic_DNA"/>
</dbReference>
<dbReference type="Proteomes" id="UP000008144">
    <property type="component" value="Chromosome 8"/>
</dbReference>
<dbReference type="InParanoid" id="H2XLS7"/>
<dbReference type="GeneID" id="100187325"/>
<keyword evidence="2 6" id="KW-0812">Transmembrane</keyword>
<evidence type="ECO:0000256" key="2">
    <source>
        <dbReference type="ARBA" id="ARBA00022692"/>
    </source>
</evidence>
<evidence type="ECO:0000313" key="8">
    <source>
        <dbReference type="Proteomes" id="UP000008144"/>
    </source>
</evidence>
<dbReference type="OMA" id="RYSGLQW"/>
<reference evidence="7" key="3">
    <citation type="submission" date="2025-08" db="UniProtKB">
        <authorList>
            <consortium name="Ensembl"/>
        </authorList>
    </citation>
    <scope>IDENTIFICATION</scope>
</reference>
<accession>A0A1W2WBT4</accession>
<dbReference type="Ensembl" id="ENSCINT00000031634.1">
    <property type="protein sequence ID" value="ENSCINP00000030609.1"/>
    <property type="gene ID" value="ENSCING00000023991.1"/>
</dbReference>
<evidence type="ECO:0000256" key="3">
    <source>
        <dbReference type="ARBA" id="ARBA00022989"/>
    </source>
</evidence>
<dbReference type="GO" id="GO:0030150">
    <property type="term" value="P:protein import into mitochondrial matrix"/>
    <property type="evidence" value="ECO:0000318"/>
    <property type="project" value="GO_Central"/>
</dbReference>
<dbReference type="GeneTree" id="ENSGT00390000001094"/>
<dbReference type="Pfam" id="PF02466">
    <property type="entry name" value="Tim17"/>
    <property type="match status" value="1"/>
</dbReference>